<dbReference type="Pfam" id="PF20419">
    <property type="entry name" value="DUF6701"/>
    <property type="match status" value="1"/>
</dbReference>
<evidence type="ECO:0000313" key="3">
    <source>
        <dbReference type="EMBL" id="MCO7546694.1"/>
    </source>
</evidence>
<gene>
    <name evidence="3" type="ORF">NJF43_18235</name>
</gene>
<dbReference type="Gene3D" id="2.60.120.200">
    <property type="match status" value="1"/>
</dbReference>
<proteinExistence type="predicted"/>
<evidence type="ECO:0000256" key="1">
    <source>
        <dbReference type="SAM" id="SignalP"/>
    </source>
</evidence>
<dbReference type="EMBL" id="JAMYBS010000031">
    <property type="protein sequence ID" value="MCO7546694.1"/>
    <property type="molecule type" value="Genomic_DNA"/>
</dbReference>
<comment type="caution">
    <text evidence="3">The sequence shown here is derived from an EMBL/GenBank/DDBJ whole genome shotgun (WGS) entry which is preliminary data.</text>
</comment>
<evidence type="ECO:0000259" key="2">
    <source>
        <dbReference type="Pfam" id="PF20419"/>
    </source>
</evidence>
<keyword evidence="1" id="KW-0732">Signal</keyword>
<feature type="signal peptide" evidence="1">
    <location>
        <begin position="1"/>
        <end position="26"/>
    </location>
</feature>
<dbReference type="InterPro" id="IPR013320">
    <property type="entry name" value="ConA-like_dom_sf"/>
</dbReference>
<dbReference type="Pfam" id="PF04519">
    <property type="entry name" value="Bactofilin"/>
    <property type="match status" value="1"/>
</dbReference>
<feature type="domain" description="DUF6701" evidence="2">
    <location>
        <begin position="808"/>
        <end position="1413"/>
    </location>
</feature>
<sequence length="1417" mass="146045">MKINRTFLMRCWLLILAAILPGGAHAANYTFYWEGLWPLWGDYTTNAPCTGNWSYSSNSNTFTCTGSLNLKSGDTLQVNAVFLGNIAVIANGGFVLSSNTIGTSSKNITLSAGYSPVTATGTNTVHGSVLSASGSITLAGTAVNGSVESASGAIALTNSSIIGTLTSSGNTRLTGSSVSGATRITNDLTATNSTFTGNVTVSGTSSFTGGSLAASLFGGGSVTTTSGTTIGGSLSNDYGAVSLDGGLVGGNVSAAADVVTSTGAIITGALSAGGTVSLNAGSVGSINAAQNVTTINGTVITGALTASGEVTLGAGSVGGKVSARKVVADDTNFSGDIVATEGLVTLTGGSVTGNISSNCCTVTLNKMQITGNVTARQNNIMLDGSTVTGNLVTTNEVRLLNDSFVYGDVTAATWGNTTITGTGRSHVYGVCTPTGTTPADLCDGEIKPVCLTSSPDNFNRSILGGDWAVTSRSGTFGNPRIVNGRLRLTDDSTNVATGATVQRTFPAANNLISVTFKYYGYSTRSNRGADGMALIVSDARVTPQPGAYGGSLGYAQKTDISGFAGGWLGIGFDEFGNYSNATEGRSGGIGSRSDAIAIRGSGSGTDGYRYLTGTGTLSNGIDNPSSTSLAGPGHLYRVTIDSRTRGKTLVTVERDTGGSGRNYSTLVSAYDVQAHSTQDSVPDNFWLSFTGSTGSNVNIHELDDLQVCANRMNPIGTQIDHFEIIAPSSGLTCSPLPVTVKACLDSACALYTEAVTATAVLSANGSIVSSDTRTFIGGSGGFSLSRTTKGSATLGIASSNPATKPLSQTLCKIGSGPLGTNCTLTFADSGFVFDVPTQLSNKLSDDVLIRAVRKDDTSQRCVPAFQNVERDVQFWSGYIDPSASAGRSLEVNGTAVSSAEASPTTLKLAFDNDAQAPIKVRYNDAGKLELNARYSGSSGTGDSGLSMLGSDQFVVKPIGLCVEPTDSPAKWYCEKGDASCQVFVSAGDGFPVRFKPVGWQGDEDEDLCLGNPTTPNFRHDGIALASVLVAPTDGVEGTVTLAANDQNRYDHKPTAGGTVQDVKLSEVGVFRISATPPAGGYLDGETVAGGTSVNIGRITPAYLEATGAGSLRPACSAGYTYQAQPLELSELPSLTITGKNRSGVTTTNYDRGAFWKFPGAWSPRFFSSVGRASLDQRIPVDGAPTDLDCTLENNKASCVAARLGVKDLESHSETDTTVGDGARTMSASLILQYLRGATPDSDDRLFDAQIEVFTDKAQLIDSDGVETQEHHEFSMGGSQVLLGRYRQEGATGSELSPLRLPLVLEKWTGSAFVMNTDPTDDDCAAVSDVIMLDPSGNLSVGDTTATLGEASQGIRQITLSAPGAGNAGSIRVEPQVPSWLHFDWLGTGPSNPSAIAIFGGYAGSKPLIFRREIYRGM</sequence>
<feature type="chain" id="PRO_5041211295" evidence="1">
    <location>
        <begin position="27"/>
        <end position="1417"/>
    </location>
</feature>
<dbReference type="RefSeq" id="WP_253164495.1">
    <property type="nucleotide sequence ID" value="NZ_JAMYBS010000031.1"/>
</dbReference>
<accession>A0AA41WPB5</accession>
<dbReference type="Proteomes" id="UP001165292">
    <property type="component" value="Unassembled WGS sequence"/>
</dbReference>
<dbReference type="SUPFAM" id="SSF49899">
    <property type="entry name" value="Concanavalin A-like lectins/glucanases"/>
    <property type="match status" value="1"/>
</dbReference>
<name>A0AA41WPB5_9GAMM</name>
<evidence type="ECO:0000313" key="4">
    <source>
        <dbReference type="Proteomes" id="UP001165292"/>
    </source>
</evidence>
<dbReference type="InterPro" id="IPR046524">
    <property type="entry name" value="DUF6701"/>
</dbReference>
<reference evidence="3" key="1">
    <citation type="submission" date="2022-06" db="EMBL/GenBank/DDBJ databases">
        <title>Detection of beta-lactamases in bacteria of animal origin.</title>
        <authorList>
            <person name="Mlynarcik P."/>
            <person name="Zdarska V."/>
            <person name="Chudobova H."/>
            <person name="Prochazkova P."/>
            <person name="Hricova K."/>
            <person name="Mezerova K."/>
            <person name="Bardon J."/>
            <person name="Dolejska M."/>
            <person name="Sukkar I."/>
            <person name="Kolar M."/>
        </authorList>
    </citation>
    <scope>NUCLEOTIDE SEQUENCE</scope>
    <source>
        <strain evidence="3">S 300-3</strain>
    </source>
</reference>
<protein>
    <submittedName>
        <fullName evidence="3">Polymer-forming cytoskeletal protein</fullName>
    </submittedName>
</protein>
<organism evidence="3 4">
    <name type="scientific">Stutzerimonas nitrititolerans</name>
    <dbReference type="NCBI Taxonomy" id="2482751"/>
    <lineage>
        <taxon>Bacteria</taxon>
        <taxon>Pseudomonadati</taxon>
        <taxon>Pseudomonadota</taxon>
        <taxon>Gammaproteobacteria</taxon>
        <taxon>Pseudomonadales</taxon>
        <taxon>Pseudomonadaceae</taxon>
        <taxon>Stutzerimonas</taxon>
    </lineage>
</organism>
<dbReference type="InterPro" id="IPR007607">
    <property type="entry name" value="BacA/B"/>
</dbReference>